<gene>
    <name evidence="6" type="ORF">K8W02_02080</name>
</gene>
<dbReference type="Pfam" id="PF25917">
    <property type="entry name" value="BSH_RND"/>
    <property type="match status" value="1"/>
</dbReference>
<reference evidence="6" key="2">
    <citation type="submission" date="2021-09" db="EMBL/GenBank/DDBJ databases">
        <authorList>
            <person name="Gilroy R."/>
        </authorList>
    </citation>
    <scope>NUCLEOTIDE SEQUENCE</scope>
    <source>
        <strain evidence="6">CHK55-1828</strain>
    </source>
</reference>
<feature type="domain" description="CusB-like beta-barrel" evidence="4">
    <location>
        <begin position="210"/>
        <end position="282"/>
    </location>
</feature>
<evidence type="ECO:0000313" key="7">
    <source>
        <dbReference type="Proteomes" id="UP000717835"/>
    </source>
</evidence>
<feature type="coiled-coil region" evidence="2">
    <location>
        <begin position="148"/>
        <end position="175"/>
    </location>
</feature>
<name>A0A921LD24_9BACT</name>
<evidence type="ECO:0000313" key="6">
    <source>
        <dbReference type="EMBL" id="HJF91167.1"/>
    </source>
</evidence>
<comment type="similarity">
    <text evidence="1">Belongs to the membrane fusion protein (MFP) (TC 8.A.1) family.</text>
</comment>
<dbReference type="PANTHER" id="PTHR30469">
    <property type="entry name" value="MULTIDRUG RESISTANCE PROTEIN MDTA"/>
    <property type="match status" value="1"/>
</dbReference>
<dbReference type="InterPro" id="IPR058625">
    <property type="entry name" value="MdtA-like_BSH"/>
</dbReference>
<accession>A0A921LD24</accession>
<feature type="domain" description="Multidrug resistance protein MdtA-like barrel-sandwich hybrid" evidence="3">
    <location>
        <begin position="81"/>
        <end position="194"/>
    </location>
</feature>
<evidence type="ECO:0000256" key="2">
    <source>
        <dbReference type="SAM" id="Coils"/>
    </source>
</evidence>
<sequence>MKKRVKWSLVALVGAGLIGWGVYSQMPQPNEELAEADQVMTTQSRGKKALNINAVVVHPRMLTDEVPIIGSLIPDEEVNLSFETSGKIVEINFEEGTTVQKGQLLAKVNDRPLQAQLQRLVSQLKLAEDRVFRQDALLKRDAVSQEAYEQVKTELATLNADIESVEAQIAQTELRAPFDGIIGLRQVSVGTYASPTTIVAKLTKISPLKLEFSVSERYARDIQVGTNLTFTLEGSLDTYHAQVYARESSLDINTHTLTVRALYPNPSGIMPGRYASITLKRQEYKDALAIPSQAIVPEMGKDKVFLYRSGKAEPVEIVTGIRTDALVQAVKGLAAGDTVIISGTQQLRTGMDVTIDHIE</sequence>
<dbReference type="Gene3D" id="2.40.30.170">
    <property type="match status" value="1"/>
</dbReference>
<comment type="caution">
    <text evidence="6">The sequence shown here is derived from an EMBL/GenBank/DDBJ whole genome shotgun (WGS) entry which is preliminary data.</text>
</comment>
<dbReference type="InterPro" id="IPR006143">
    <property type="entry name" value="RND_pump_MFP"/>
</dbReference>
<dbReference type="Pfam" id="PF25989">
    <property type="entry name" value="YknX_C"/>
    <property type="match status" value="1"/>
</dbReference>
<dbReference type="RefSeq" id="WP_022021906.1">
    <property type="nucleotide sequence ID" value="NZ_CALUIP010000017.1"/>
</dbReference>
<proteinExistence type="inferred from homology"/>
<dbReference type="Pfam" id="PF25954">
    <property type="entry name" value="Beta-barrel_RND_2"/>
    <property type="match status" value="1"/>
</dbReference>
<evidence type="ECO:0000259" key="3">
    <source>
        <dbReference type="Pfam" id="PF25917"/>
    </source>
</evidence>
<dbReference type="InterPro" id="IPR058637">
    <property type="entry name" value="YknX-like_C"/>
</dbReference>
<dbReference type="Gene3D" id="2.40.420.20">
    <property type="match status" value="1"/>
</dbReference>
<evidence type="ECO:0000259" key="4">
    <source>
        <dbReference type="Pfam" id="PF25954"/>
    </source>
</evidence>
<reference evidence="6" key="1">
    <citation type="journal article" date="2021" name="PeerJ">
        <title>Extensive microbial diversity within the chicken gut microbiome revealed by metagenomics and culture.</title>
        <authorList>
            <person name="Gilroy R."/>
            <person name="Ravi A."/>
            <person name="Getino M."/>
            <person name="Pursley I."/>
            <person name="Horton D.L."/>
            <person name="Alikhan N.F."/>
            <person name="Baker D."/>
            <person name="Gharbi K."/>
            <person name="Hall N."/>
            <person name="Watson M."/>
            <person name="Adriaenssens E.M."/>
            <person name="Foster-Nyarko E."/>
            <person name="Jarju S."/>
            <person name="Secka A."/>
            <person name="Antonio M."/>
            <person name="Oren A."/>
            <person name="Chaudhuri R.R."/>
            <person name="La Ragione R."/>
            <person name="Hildebrand F."/>
            <person name="Pallen M.J."/>
        </authorList>
    </citation>
    <scope>NUCLEOTIDE SEQUENCE</scope>
    <source>
        <strain evidence="6">CHK55-1828</strain>
    </source>
</reference>
<dbReference type="GO" id="GO:0015562">
    <property type="term" value="F:efflux transmembrane transporter activity"/>
    <property type="evidence" value="ECO:0007669"/>
    <property type="project" value="TreeGrafter"/>
</dbReference>
<dbReference type="AlphaFoldDB" id="A0A921LD24"/>
<dbReference type="Gene3D" id="1.10.287.470">
    <property type="entry name" value="Helix hairpin bin"/>
    <property type="match status" value="1"/>
</dbReference>
<evidence type="ECO:0000259" key="5">
    <source>
        <dbReference type="Pfam" id="PF25989"/>
    </source>
</evidence>
<dbReference type="SUPFAM" id="SSF111369">
    <property type="entry name" value="HlyD-like secretion proteins"/>
    <property type="match status" value="1"/>
</dbReference>
<dbReference type="Proteomes" id="UP000717835">
    <property type="component" value="Unassembled WGS sequence"/>
</dbReference>
<keyword evidence="2" id="KW-0175">Coiled coil</keyword>
<dbReference type="NCBIfam" id="TIGR01730">
    <property type="entry name" value="RND_mfp"/>
    <property type="match status" value="1"/>
</dbReference>
<protein>
    <submittedName>
        <fullName evidence="6">Efflux RND transporter periplasmic adaptor subunit</fullName>
    </submittedName>
</protein>
<dbReference type="EMBL" id="DYVX01000014">
    <property type="protein sequence ID" value="HJF91167.1"/>
    <property type="molecule type" value="Genomic_DNA"/>
</dbReference>
<dbReference type="PANTHER" id="PTHR30469:SF36">
    <property type="entry name" value="BLL3903 PROTEIN"/>
    <property type="match status" value="1"/>
</dbReference>
<dbReference type="Gene3D" id="2.40.50.100">
    <property type="match status" value="1"/>
</dbReference>
<dbReference type="InterPro" id="IPR058792">
    <property type="entry name" value="Beta-barrel_RND_2"/>
</dbReference>
<organism evidence="6 7">
    <name type="scientific">Mediterranea massiliensis</name>
    <dbReference type="NCBI Taxonomy" id="1841865"/>
    <lineage>
        <taxon>Bacteria</taxon>
        <taxon>Pseudomonadati</taxon>
        <taxon>Bacteroidota</taxon>
        <taxon>Bacteroidia</taxon>
        <taxon>Bacteroidales</taxon>
        <taxon>Bacteroidaceae</taxon>
        <taxon>Mediterranea</taxon>
    </lineage>
</organism>
<feature type="domain" description="YknX-like C-terminal permuted SH3-like" evidence="5">
    <location>
        <begin position="287"/>
        <end position="355"/>
    </location>
</feature>
<evidence type="ECO:0000256" key="1">
    <source>
        <dbReference type="ARBA" id="ARBA00009477"/>
    </source>
</evidence>
<dbReference type="GO" id="GO:1990281">
    <property type="term" value="C:efflux pump complex"/>
    <property type="evidence" value="ECO:0007669"/>
    <property type="project" value="TreeGrafter"/>
</dbReference>